<evidence type="ECO:0000313" key="4">
    <source>
        <dbReference type="Proteomes" id="UP001321486"/>
    </source>
</evidence>
<keyword evidence="3" id="KW-0614">Plasmid</keyword>
<sequence>MSRNNGNTGSLPSPRDENELPPKDAEELRHLKVTNKLAERVERQKLSRQKSKTIRYHAGTVTVVARNTRATIAIIISILALLGLGMCANGVATSATAPAPTPSVTMESGELGQFAHGLSDGQRVADAVRFGLAAGEAAGPSTP</sequence>
<evidence type="ECO:0000313" key="3">
    <source>
        <dbReference type="EMBL" id="BDZ52729.1"/>
    </source>
</evidence>
<geneLocation type="plasmid" evidence="3 4">
    <name>pNBRC108728a</name>
</geneLocation>
<organism evidence="3 4">
    <name type="scientific">Frondihabitans sucicola</name>
    <dbReference type="NCBI Taxonomy" id="1268041"/>
    <lineage>
        <taxon>Bacteria</taxon>
        <taxon>Bacillati</taxon>
        <taxon>Actinomycetota</taxon>
        <taxon>Actinomycetes</taxon>
        <taxon>Micrococcales</taxon>
        <taxon>Microbacteriaceae</taxon>
        <taxon>Frondihabitans</taxon>
    </lineage>
</organism>
<evidence type="ECO:0000256" key="1">
    <source>
        <dbReference type="SAM" id="MobiDB-lite"/>
    </source>
</evidence>
<name>A0ABM8GWC6_9MICO</name>
<keyword evidence="2" id="KW-1133">Transmembrane helix</keyword>
<dbReference type="Proteomes" id="UP001321486">
    <property type="component" value="Plasmid pNBRC108728a"/>
</dbReference>
<keyword evidence="4" id="KW-1185">Reference proteome</keyword>
<feature type="compositionally biased region" description="Basic and acidic residues" evidence="1">
    <location>
        <begin position="14"/>
        <end position="29"/>
    </location>
</feature>
<reference evidence="4" key="1">
    <citation type="journal article" date="2019" name="Int. J. Syst. Evol. Microbiol.">
        <title>The Global Catalogue of Microorganisms (GCM) 10K type strain sequencing project: providing services to taxonomists for standard genome sequencing and annotation.</title>
        <authorList>
            <consortium name="The Broad Institute Genomics Platform"/>
            <consortium name="The Broad Institute Genome Sequencing Center for Infectious Disease"/>
            <person name="Wu L."/>
            <person name="Ma J."/>
        </authorList>
    </citation>
    <scope>NUCLEOTIDE SEQUENCE [LARGE SCALE GENOMIC DNA]</scope>
    <source>
        <strain evidence="4">NBRC 108728</strain>
    </source>
</reference>
<evidence type="ECO:0008006" key="5">
    <source>
        <dbReference type="Google" id="ProtNLM"/>
    </source>
</evidence>
<gene>
    <name evidence="3" type="ORF">GCM10025867_49700</name>
</gene>
<proteinExistence type="predicted"/>
<dbReference type="EMBL" id="AP027733">
    <property type="protein sequence ID" value="BDZ52729.1"/>
    <property type="molecule type" value="Genomic_DNA"/>
</dbReference>
<feature type="transmembrane region" description="Helical" evidence="2">
    <location>
        <begin position="72"/>
        <end position="92"/>
    </location>
</feature>
<evidence type="ECO:0000256" key="2">
    <source>
        <dbReference type="SAM" id="Phobius"/>
    </source>
</evidence>
<feature type="region of interest" description="Disordered" evidence="1">
    <location>
        <begin position="1"/>
        <end position="29"/>
    </location>
</feature>
<keyword evidence="2" id="KW-0812">Transmembrane</keyword>
<protein>
    <recommendedName>
        <fullName evidence="5">DUF3040 domain-containing protein</fullName>
    </recommendedName>
</protein>
<feature type="compositionally biased region" description="Polar residues" evidence="1">
    <location>
        <begin position="1"/>
        <end position="11"/>
    </location>
</feature>
<accession>A0ABM8GWC6</accession>
<keyword evidence="2" id="KW-0472">Membrane</keyword>